<feature type="domain" description="EF-hand" evidence="3">
    <location>
        <begin position="31"/>
        <end position="66"/>
    </location>
</feature>
<gene>
    <name evidence="4" type="ORF">C0Q70_13021</name>
</gene>
<dbReference type="SMART" id="SM00054">
    <property type="entry name" value="EFh"/>
    <property type="match status" value="3"/>
</dbReference>
<dbReference type="InterPro" id="IPR018247">
    <property type="entry name" value="EF_Hand_1_Ca_BS"/>
</dbReference>
<keyword evidence="2" id="KW-0812">Transmembrane</keyword>
<organism evidence="4 5">
    <name type="scientific">Pomacea canaliculata</name>
    <name type="common">Golden apple snail</name>
    <dbReference type="NCBI Taxonomy" id="400727"/>
    <lineage>
        <taxon>Eukaryota</taxon>
        <taxon>Metazoa</taxon>
        <taxon>Spiralia</taxon>
        <taxon>Lophotrochozoa</taxon>
        <taxon>Mollusca</taxon>
        <taxon>Gastropoda</taxon>
        <taxon>Caenogastropoda</taxon>
        <taxon>Architaenioglossa</taxon>
        <taxon>Ampullarioidea</taxon>
        <taxon>Ampullariidae</taxon>
        <taxon>Pomacea</taxon>
    </lineage>
</organism>
<feature type="domain" description="EF-hand" evidence="3">
    <location>
        <begin position="93"/>
        <end position="128"/>
    </location>
</feature>
<feature type="domain" description="EF-hand" evidence="3">
    <location>
        <begin position="149"/>
        <end position="184"/>
    </location>
</feature>
<dbReference type="OrthoDB" id="6096265at2759"/>
<dbReference type="GO" id="GO:0005509">
    <property type="term" value="F:calcium ion binding"/>
    <property type="evidence" value="ECO:0007669"/>
    <property type="project" value="InterPro"/>
</dbReference>
<dbReference type="SUPFAM" id="SSF47473">
    <property type="entry name" value="EF-hand"/>
    <property type="match status" value="2"/>
</dbReference>
<keyword evidence="2" id="KW-0472">Membrane</keyword>
<dbReference type="Proteomes" id="UP000245119">
    <property type="component" value="Linkage Group LG7"/>
</dbReference>
<sequence>MDGQGGLICKFHHEGSYSFLSSSCGTGLRRVGYDEVQRAFAAVDLDDDGVIQRDELMTVFEKRDANNQLEVYLTYFVIKLIIFLGLLAVVLGDKTNRLPQLFYLIDSDNDGVININEMKIGYDSEDVNGYGVLTFDEFAAGSHPGSPPLDLQSAFDFFDELDQKKDGKVDKSAVVILFNGLDEDCEFDIFLNEGDDAVDGAGSSAWYGVTAMLWQRNNMLDAG</sequence>
<evidence type="ECO:0000313" key="4">
    <source>
        <dbReference type="EMBL" id="PVD27846.1"/>
    </source>
</evidence>
<dbReference type="PROSITE" id="PS00018">
    <property type="entry name" value="EF_HAND_1"/>
    <property type="match status" value="2"/>
</dbReference>
<dbReference type="Pfam" id="PF13202">
    <property type="entry name" value="EF-hand_5"/>
    <property type="match status" value="3"/>
</dbReference>
<dbReference type="InterPro" id="IPR011992">
    <property type="entry name" value="EF-hand-dom_pair"/>
</dbReference>
<keyword evidence="1" id="KW-0106">Calcium</keyword>
<dbReference type="InterPro" id="IPR002048">
    <property type="entry name" value="EF_hand_dom"/>
</dbReference>
<name>A0A2T7P362_POMCA</name>
<comment type="caution">
    <text evidence="4">The sequence shown here is derived from an EMBL/GenBank/DDBJ whole genome shotgun (WGS) entry which is preliminary data.</text>
</comment>
<evidence type="ECO:0000256" key="1">
    <source>
        <dbReference type="ARBA" id="ARBA00022837"/>
    </source>
</evidence>
<feature type="transmembrane region" description="Helical" evidence="2">
    <location>
        <begin position="72"/>
        <end position="91"/>
    </location>
</feature>
<evidence type="ECO:0000256" key="2">
    <source>
        <dbReference type="SAM" id="Phobius"/>
    </source>
</evidence>
<proteinExistence type="predicted"/>
<dbReference type="PROSITE" id="PS50222">
    <property type="entry name" value="EF_HAND_2"/>
    <property type="match status" value="3"/>
</dbReference>
<dbReference type="EMBL" id="PZQS01000007">
    <property type="protein sequence ID" value="PVD27846.1"/>
    <property type="molecule type" value="Genomic_DNA"/>
</dbReference>
<accession>A0A2T7P362</accession>
<dbReference type="AlphaFoldDB" id="A0A2T7P362"/>
<protein>
    <recommendedName>
        <fullName evidence="3">EF-hand domain-containing protein</fullName>
    </recommendedName>
</protein>
<keyword evidence="2" id="KW-1133">Transmembrane helix</keyword>
<evidence type="ECO:0000313" key="5">
    <source>
        <dbReference type="Proteomes" id="UP000245119"/>
    </source>
</evidence>
<dbReference type="Gene3D" id="1.10.238.10">
    <property type="entry name" value="EF-hand"/>
    <property type="match status" value="2"/>
</dbReference>
<reference evidence="4 5" key="1">
    <citation type="submission" date="2018-04" db="EMBL/GenBank/DDBJ databases">
        <title>The genome of golden apple snail Pomacea canaliculata provides insight into stress tolerance and invasive adaptation.</title>
        <authorList>
            <person name="Liu C."/>
            <person name="Liu B."/>
            <person name="Ren Y."/>
            <person name="Zhang Y."/>
            <person name="Wang H."/>
            <person name="Li S."/>
            <person name="Jiang F."/>
            <person name="Yin L."/>
            <person name="Zhang G."/>
            <person name="Qian W."/>
            <person name="Fan W."/>
        </authorList>
    </citation>
    <scope>NUCLEOTIDE SEQUENCE [LARGE SCALE GENOMIC DNA]</scope>
    <source>
        <strain evidence="4">SZHN2017</strain>
        <tissue evidence="4">Muscle</tissue>
    </source>
</reference>
<evidence type="ECO:0000259" key="3">
    <source>
        <dbReference type="PROSITE" id="PS50222"/>
    </source>
</evidence>
<keyword evidence="5" id="KW-1185">Reference proteome</keyword>